<reference evidence="2" key="1">
    <citation type="submission" date="2021-07" db="EMBL/GenBank/DDBJ databases">
        <title>Aureisphaera sp. CAU 1614 isolated from sea sediment.</title>
        <authorList>
            <person name="Kim W."/>
        </authorList>
    </citation>
    <scope>NUCLEOTIDE SEQUENCE</scope>
    <source>
        <strain evidence="2">CAU 1614</strain>
    </source>
</reference>
<feature type="domain" description="Cyclic nucleotide-binding" evidence="1">
    <location>
        <begin position="33"/>
        <end position="119"/>
    </location>
</feature>
<comment type="caution">
    <text evidence="2">The sequence shown here is derived from an EMBL/GenBank/DDBJ whole genome shotgun (WGS) entry which is preliminary data.</text>
</comment>
<sequence>MVMKPKDIFITHLKKSISISESDEILVRTYFIERELKKKEILLFAGKESCHMQFIAKGSLRAYYLDEDAKEHIVQFGIEEWWVNDLYSYLTKTPATQYIQALEDSIILQIHRDKLNELYDLVPAIERFFRLKFEKAYVAFQNRTINSMSKTAEERYEEFRTKYRAIEQRVPQYMVASYLGITPEFLSAIRKKTI</sequence>
<dbReference type="EMBL" id="JAHWDP010000001">
    <property type="protein sequence ID" value="MBW2936757.1"/>
    <property type="molecule type" value="Genomic_DNA"/>
</dbReference>
<proteinExistence type="predicted"/>
<dbReference type="Pfam" id="PF00027">
    <property type="entry name" value="cNMP_binding"/>
    <property type="match status" value="1"/>
</dbReference>
<evidence type="ECO:0000313" key="2">
    <source>
        <dbReference type="EMBL" id="MBW2936757.1"/>
    </source>
</evidence>
<accession>A0A9X1FLV0</accession>
<protein>
    <submittedName>
        <fullName evidence="2">Crp/Fnr family transcriptional regulator</fullName>
    </submittedName>
</protein>
<dbReference type="Proteomes" id="UP001138686">
    <property type="component" value="Unassembled WGS sequence"/>
</dbReference>
<gene>
    <name evidence="2" type="ORF">KXJ69_01485</name>
</gene>
<evidence type="ECO:0000313" key="3">
    <source>
        <dbReference type="Proteomes" id="UP001138686"/>
    </source>
</evidence>
<evidence type="ECO:0000259" key="1">
    <source>
        <dbReference type="Pfam" id="PF00027"/>
    </source>
</evidence>
<keyword evidence="3" id="KW-1185">Reference proteome</keyword>
<dbReference type="AlphaFoldDB" id="A0A9X1FLV0"/>
<name>A0A9X1FLV0_9FLAO</name>
<organism evidence="2 3">
    <name type="scientific">Halomarinibacterium sedimenti</name>
    <dbReference type="NCBI Taxonomy" id="2857106"/>
    <lineage>
        <taxon>Bacteria</taxon>
        <taxon>Pseudomonadati</taxon>
        <taxon>Bacteroidota</taxon>
        <taxon>Flavobacteriia</taxon>
        <taxon>Flavobacteriales</taxon>
        <taxon>Flavobacteriaceae</taxon>
        <taxon>Halomarinibacterium</taxon>
    </lineage>
</organism>
<dbReference type="InterPro" id="IPR000595">
    <property type="entry name" value="cNMP-bd_dom"/>
</dbReference>